<name>A0AAU9KNL9_9STRA</name>
<protein>
    <recommendedName>
        <fullName evidence="2">procollagen-lysine 5-dioxygenase</fullName>
        <ecNumber evidence="2">1.14.11.4</ecNumber>
    </recommendedName>
</protein>
<dbReference type="InterPro" id="IPR005123">
    <property type="entry name" value="Oxoglu/Fe-dep_dioxygenase_dom"/>
</dbReference>
<evidence type="ECO:0000256" key="5">
    <source>
        <dbReference type="ARBA" id="ARBA00023002"/>
    </source>
</evidence>
<comment type="caution">
    <text evidence="9">The sequence shown here is derived from an EMBL/GenBank/DDBJ whole genome shotgun (WGS) entry which is preliminary data.</text>
</comment>
<dbReference type="Gene3D" id="2.60.120.620">
    <property type="entry name" value="q2cbj1_9rhob like domain"/>
    <property type="match status" value="1"/>
</dbReference>
<dbReference type="InterPro" id="IPR006620">
    <property type="entry name" value="Pro_4_hyd_alph"/>
</dbReference>
<dbReference type="GO" id="GO:0031418">
    <property type="term" value="F:L-ascorbic acid binding"/>
    <property type="evidence" value="ECO:0007669"/>
    <property type="project" value="InterPro"/>
</dbReference>
<comment type="catalytic activity">
    <reaction evidence="7">
        <text>L-lysyl-[collagen] + 2-oxoglutarate + O2 = (5R)-5-hydroxy-L-lysyl-[collagen] + succinate + CO2</text>
        <dbReference type="Rhea" id="RHEA:16569"/>
        <dbReference type="Rhea" id="RHEA-COMP:12751"/>
        <dbReference type="Rhea" id="RHEA-COMP:12752"/>
        <dbReference type="ChEBI" id="CHEBI:15379"/>
        <dbReference type="ChEBI" id="CHEBI:16526"/>
        <dbReference type="ChEBI" id="CHEBI:16810"/>
        <dbReference type="ChEBI" id="CHEBI:29969"/>
        <dbReference type="ChEBI" id="CHEBI:30031"/>
        <dbReference type="ChEBI" id="CHEBI:133442"/>
        <dbReference type="EC" id="1.14.11.4"/>
    </reaction>
</comment>
<dbReference type="GO" id="GO:0005506">
    <property type="term" value="F:iron ion binding"/>
    <property type="evidence" value="ECO:0007669"/>
    <property type="project" value="InterPro"/>
</dbReference>
<comment type="cofactor">
    <cofactor evidence="1">
        <name>L-ascorbate</name>
        <dbReference type="ChEBI" id="CHEBI:38290"/>
    </cofactor>
</comment>
<dbReference type="GO" id="GO:0008475">
    <property type="term" value="F:procollagen-lysine 5-dioxygenase activity"/>
    <property type="evidence" value="ECO:0007669"/>
    <property type="project" value="UniProtKB-EC"/>
</dbReference>
<proteinExistence type="predicted"/>
<evidence type="ECO:0000256" key="2">
    <source>
        <dbReference type="ARBA" id="ARBA00012264"/>
    </source>
</evidence>
<dbReference type="EMBL" id="CAKKTJ010000131">
    <property type="protein sequence ID" value="CAH0475926.1"/>
    <property type="molecule type" value="Genomic_DNA"/>
</dbReference>
<feature type="domain" description="Fe2OG dioxygenase" evidence="8">
    <location>
        <begin position="179"/>
        <end position="292"/>
    </location>
</feature>
<sequence length="654" mass="74217">MDTTTLFTTLSPQLQALVEASLGTKLPTTCTKHPIHVEPTIQEDGNSLSCTTEVKKMQEIENVSNLDPSDLFALKHPESPGFIVKKEFLGRQHALAVSDALKDLAPNQTFYEAKVGIGDNARNDQTVRGDKILWIQTPSDLDLSNGDKRTSHAILYLRRQVESLVYGLKKVSPDMGLQNIVSMQLAIFSGNGSRFVKHCDTNLNALREEDGVKSKNGLVRLITCVYYLNDQWEPEHGGHLRVHLKESKVLPSCRWDIPPKLDTLVVFRSLDVEHEVLPTYRERKALTIWYYGKPPLGLPCQVKSSKADGRSVPQPPFLATDNRPDHAKHASIFVAIPSYRDSECRHTVDNLLAQATFSDRVFVGICLQTDSSDNAQSYLQSKYSPSKIRVHWMDYREAAGPCVARAQAQKLWQGEEFYLQIDSHMRFRPGWDCFLINELEKCFMAKPILTTYPLGYTLPNEISTDSRPTLLCASSFDKLGMLRQTSKLLAKALTEPLPSLFWAAGFAFSSSKVIAEVPYDDELRFLFFGEESSMAARLWTSGWNFFAPSETVAYHLWTRSYRPVFQELETEETQRCRNASIQCVKRLLRFNKNSENEEGQSKHTLGSERSFDSYQKHIGVDFATGNIEWWAEWGNIDPIRFELKTKTEKLLTPV</sequence>
<evidence type="ECO:0000256" key="4">
    <source>
        <dbReference type="ARBA" id="ARBA00022964"/>
    </source>
</evidence>
<keyword evidence="3" id="KW-0479">Metal-binding</keyword>
<evidence type="ECO:0000313" key="10">
    <source>
        <dbReference type="EMBL" id="CAH0514730.1"/>
    </source>
</evidence>
<dbReference type="Gene3D" id="3.90.550.10">
    <property type="entry name" value="Spore Coat Polysaccharide Biosynthesis Protein SpsA, Chain A"/>
    <property type="match status" value="1"/>
</dbReference>
<dbReference type="Proteomes" id="UP001160483">
    <property type="component" value="Unassembled WGS sequence"/>
</dbReference>
<organism evidence="9 12">
    <name type="scientific">Peronospora belbahrii</name>
    <dbReference type="NCBI Taxonomy" id="622444"/>
    <lineage>
        <taxon>Eukaryota</taxon>
        <taxon>Sar</taxon>
        <taxon>Stramenopiles</taxon>
        <taxon>Oomycota</taxon>
        <taxon>Peronosporomycetes</taxon>
        <taxon>Peronosporales</taxon>
        <taxon>Peronosporaceae</taxon>
        <taxon>Peronospora</taxon>
    </lineage>
</organism>
<dbReference type="Pfam" id="PF11397">
    <property type="entry name" value="GlcNAc"/>
    <property type="match status" value="2"/>
</dbReference>
<dbReference type="Proteomes" id="UP001158986">
    <property type="component" value="Unassembled WGS sequence"/>
</dbReference>
<dbReference type="PANTHER" id="PTHR34496">
    <property type="entry name" value="GLCNAC TRANSFERASE-RELATED"/>
    <property type="match status" value="1"/>
</dbReference>
<dbReference type="InterPro" id="IPR021067">
    <property type="entry name" value="Glycosyltransferase"/>
</dbReference>
<gene>
    <name evidence="10" type="ORF">PBS001_LOCUS1470</name>
    <name evidence="9" type="ORF">PBS003_LOCUS2735</name>
</gene>
<evidence type="ECO:0000256" key="1">
    <source>
        <dbReference type="ARBA" id="ARBA00001961"/>
    </source>
</evidence>
<dbReference type="EC" id="1.14.11.4" evidence="2"/>
<dbReference type="InterPro" id="IPR044862">
    <property type="entry name" value="Pro_4_hyd_alph_FE2OG_OXY"/>
</dbReference>
<accession>A0AAU9KNL9</accession>
<evidence type="ECO:0000256" key="6">
    <source>
        <dbReference type="ARBA" id="ARBA00023004"/>
    </source>
</evidence>
<dbReference type="SUPFAM" id="SSF53448">
    <property type="entry name" value="Nucleotide-diphospho-sugar transferases"/>
    <property type="match status" value="1"/>
</dbReference>
<dbReference type="PANTHER" id="PTHR34496:SF9">
    <property type="entry name" value="[SKP1-PROTEIN]-HYDROXYPROLINE N-ACETYLGLUCOSAMINYLTRANSFERASE"/>
    <property type="match status" value="1"/>
</dbReference>
<keyword evidence="11" id="KW-1185">Reference proteome</keyword>
<reference evidence="9 11" key="1">
    <citation type="submission" date="2021-11" db="EMBL/GenBank/DDBJ databases">
        <authorList>
            <person name="Islam A."/>
            <person name="Islam S."/>
            <person name="Flora M.S."/>
            <person name="Rahman M."/>
            <person name="Ziaur R.M."/>
            <person name="Epstein J.H."/>
            <person name="Hassan M."/>
            <person name="Klassen M."/>
            <person name="Woodard K."/>
            <person name="Webb A."/>
            <person name="Webby R.J."/>
            <person name="El Zowalaty M.E."/>
        </authorList>
    </citation>
    <scope>NUCLEOTIDE SEQUENCE</scope>
    <source>
        <strain evidence="10">Pbs1</strain>
        <strain evidence="9">Pbs3</strain>
    </source>
</reference>
<dbReference type="EMBL" id="CAKLCB010000083">
    <property type="protein sequence ID" value="CAH0514730.1"/>
    <property type="molecule type" value="Genomic_DNA"/>
</dbReference>
<dbReference type="Pfam" id="PF13640">
    <property type="entry name" value="2OG-FeII_Oxy_3"/>
    <property type="match status" value="1"/>
</dbReference>
<dbReference type="PROSITE" id="PS51471">
    <property type="entry name" value="FE2OG_OXY"/>
    <property type="match status" value="1"/>
</dbReference>
<dbReference type="AlphaFoldDB" id="A0AAU9KNL9"/>
<keyword evidence="6" id="KW-0408">Iron</keyword>
<keyword evidence="4" id="KW-0223">Dioxygenase</keyword>
<evidence type="ECO:0000313" key="11">
    <source>
        <dbReference type="Proteomes" id="UP001158986"/>
    </source>
</evidence>
<evidence type="ECO:0000256" key="7">
    <source>
        <dbReference type="ARBA" id="ARBA00047930"/>
    </source>
</evidence>
<evidence type="ECO:0000256" key="3">
    <source>
        <dbReference type="ARBA" id="ARBA00022723"/>
    </source>
</evidence>
<evidence type="ECO:0000313" key="9">
    <source>
        <dbReference type="EMBL" id="CAH0475926.1"/>
    </source>
</evidence>
<evidence type="ECO:0000259" key="8">
    <source>
        <dbReference type="PROSITE" id="PS51471"/>
    </source>
</evidence>
<evidence type="ECO:0000313" key="12">
    <source>
        <dbReference type="Proteomes" id="UP001160483"/>
    </source>
</evidence>
<dbReference type="SMART" id="SM00702">
    <property type="entry name" value="P4Hc"/>
    <property type="match status" value="1"/>
</dbReference>
<dbReference type="InterPro" id="IPR029044">
    <property type="entry name" value="Nucleotide-diphossugar_trans"/>
</dbReference>
<keyword evidence="5" id="KW-0560">Oxidoreductase</keyword>